<feature type="transmembrane region" description="Helical" evidence="1">
    <location>
        <begin position="130"/>
        <end position="153"/>
    </location>
</feature>
<keyword evidence="4" id="KW-1185">Reference proteome</keyword>
<proteinExistence type="predicted"/>
<evidence type="ECO:0000259" key="2">
    <source>
        <dbReference type="Pfam" id="PF20151"/>
    </source>
</evidence>
<evidence type="ECO:0000313" key="4">
    <source>
        <dbReference type="Proteomes" id="UP000823399"/>
    </source>
</evidence>
<evidence type="ECO:0000256" key="1">
    <source>
        <dbReference type="SAM" id="Phobius"/>
    </source>
</evidence>
<feature type="domain" description="DUF6533" evidence="2">
    <location>
        <begin position="99"/>
        <end position="139"/>
    </location>
</feature>
<protein>
    <recommendedName>
        <fullName evidence="2">DUF6533 domain-containing protein</fullName>
    </recommendedName>
</protein>
<keyword evidence="1" id="KW-0472">Membrane</keyword>
<dbReference type="InterPro" id="IPR045340">
    <property type="entry name" value="DUF6533"/>
</dbReference>
<feature type="transmembrane region" description="Helical" evidence="1">
    <location>
        <begin position="196"/>
        <end position="216"/>
    </location>
</feature>
<dbReference type="AlphaFoldDB" id="A0A9P7FIY3"/>
<dbReference type="RefSeq" id="XP_041298818.1">
    <property type="nucleotide sequence ID" value="XM_041428451.1"/>
</dbReference>
<name>A0A9P7FIY3_9AGAM</name>
<dbReference type="Proteomes" id="UP000823399">
    <property type="component" value="Unassembled WGS sequence"/>
</dbReference>
<gene>
    <name evidence="3" type="ORF">F5147DRAFT_183921</name>
</gene>
<feature type="transmembrane region" description="Helical" evidence="1">
    <location>
        <begin position="165"/>
        <end position="184"/>
    </location>
</feature>
<reference evidence="3" key="1">
    <citation type="journal article" date="2020" name="New Phytol.">
        <title>Comparative genomics reveals dynamic genome evolution in host specialist ectomycorrhizal fungi.</title>
        <authorList>
            <person name="Lofgren L.A."/>
            <person name="Nguyen N.H."/>
            <person name="Vilgalys R."/>
            <person name="Ruytinx J."/>
            <person name="Liao H.L."/>
            <person name="Branco S."/>
            <person name="Kuo A."/>
            <person name="LaButti K."/>
            <person name="Lipzen A."/>
            <person name="Andreopoulos W."/>
            <person name="Pangilinan J."/>
            <person name="Riley R."/>
            <person name="Hundley H."/>
            <person name="Na H."/>
            <person name="Barry K."/>
            <person name="Grigoriev I.V."/>
            <person name="Stajich J.E."/>
            <person name="Kennedy P.G."/>
        </authorList>
    </citation>
    <scope>NUCLEOTIDE SEQUENCE</scope>
    <source>
        <strain evidence="3">FC423</strain>
    </source>
</reference>
<feature type="transmembrane region" description="Helical" evidence="1">
    <location>
        <begin position="284"/>
        <end position="304"/>
    </location>
</feature>
<comment type="caution">
    <text evidence="3">The sequence shown here is derived from an EMBL/GenBank/DDBJ whole genome shotgun (WGS) entry which is preliminary data.</text>
</comment>
<dbReference type="GeneID" id="64690710"/>
<organism evidence="3 4">
    <name type="scientific">Suillus discolor</name>
    <dbReference type="NCBI Taxonomy" id="1912936"/>
    <lineage>
        <taxon>Eukaryota</taxon>
        <taxon>Fungi</taxon>
        <taxon>Dikarya</taxon>
        <taxon>Basidiomycota</taxon>
        <taxon>Agaricomycotina</taxon>
        <taxon>Agaricomycetes</taxon>
        <taxon>Agaricomycetidae</taxon>
        <taxon>Boletales</taxon>
        <taxon>Suillineae</taxon>
        <taxon>Suillaceae</taxon>
        <taxon>Suillus</taxon>
    </lineage>
</organism>
<evidence type="ECO:0000313" key="3">
    <source>
        <dbReference type="EMBL" id="KAG2118709.1"/>
    </source>
</evidence>
<dbReference type="Pfam" id="PF20151">
    <property type="entry name" value="DUF6533"/>
    <property type="match status" value="1"/>
</dbReference>
<feature type="transmembrane region" description="Helical" evidence="1">
    <location>
        <begin position="244"/>
        <end position="264"/>
    </location>
</feature>
<accession>A0A9P7FIY3</accession>
<keyword evidence="1" id="KW-0812">Transmembrane</keyword>
<sequence length="364" mass="40865">MIGNRPAGFEIYGIITRGAEALSTYEQSKIFDRSNLDWHGAVAEGAAPCSILVPPFDSLKHGSTNLHSSINPLPVSELFFGCHHFDHNNLSLLTGFALASLMVSWVYDCFLTLDQEVSLIHRPRWSKGSILYIMTRYIPALMLSVHLFMNYLPNEKIVTCDILQSMWYCTAALCVTGAEGIFMLRTYALWGHKRSILGLMLSTALCLAILNVVIALKGWKHSKIHLSDIGGGCRSLDHNTKAAYNWSLLAAFELEIMVLTIIRVYWAYRERGCLLLDILVQHNIFYFGTGLTLSVLNILTIQWLPFNSSNMFATFQIVMHTILVTRMHLQFCNTVCDSPESGTTSHSRLTNIELQTRSPSHSNA</sequence>
<dbReference type="OrthoDB" id="2655489at2759"/>
<dbReference type="EMBL" id="JABBWM010000003">
    <property type="protein sequence ID" value="KAG2118709.1"/>
    <property type="molecule type" value="Genomic_DNA"/>
</dbReference>
<keyword evidence="1" id="KW-1133">Transmembrane helix</keyword>